<sequence length="336" mass="38244">MNIVKIENGTYNNTEINGCFPLVQGITKSKDGSYFVKVKVSDSDEKVFTGRNACRIKIENQDQVTEVEGSANKKVVETDDQGMDRIKERFDILDEMTNATLDGIVRGLVVTGPPGVGKTFGVEQVLEKDSIFDMMADKPMRHTFVKGAMSAIGLYSTLYKYSDSKSIVVLDDCDTILFNEDALNILKAALDSTKKRKISWNSDSNFLRREGVPGEFEFNGSVIFITNLKFDSTRQTKIKDHLEAILSRCHYLDLTLDTTRDKLLRIRQIAREGGLFDTKGLTKIQEQEIIEFMYEKKDRLREISLRMAQKIADLRNMDGKRWKVLTESTCMKRRVA</sequence>
<feature type="domain" description="ATPase AAA-type core" evidence="1">
    <location>
        <begin position="109"/>
        <end position="217"/>
    </location>
</feature>
<evidence type="ECO:0000313" key="2">
    <source>
        <dbReference type="EMBL" id="SVA54994.1"/>
    </source>
</evidence>
<dbReference type="AlphaFoldDB" id="A0A381WR70"/>
<dbReference type="GO" id="GO:0005524">
    <property type="term" value="F:ATP binding"/>
    <property type="evidence" value="ECO:0007669"/>
    <property type="project" value="InterPro"/>
</dbReference>
<accession>A0A381WR70</accession>
<name>A0A381WR70_9ZZZZ</name>
<dbReference type="Pfam" id="PF00004">
    <property type="entry name" value="AAA"/>
    <property type="match status" value="1"/>
</dbReference>
<dbReference type="SUPFAM" id="SSF52540">
    <property type="entry name" value="P-loop containing nucleoside triphosphate hydrolases"/>
    <property type="match status" value="1"/>
</dbReference>
<organism evidence="2">
    <name type="scientific">marine metagenome</name>
    <dbReference type="NCBI Taxonomy" id="408172"/>
    <lineage>
        <taxon>unclassified sequences</taxon>
        <taxon>metagenomes</taxon>
        <taxon>ecological metagenomes</taxon>
    </lineage>
</organism>
<dbReference type="EMBL" id="UINC01012616">
    <property type="protein sequence ID" value="SVA54994.1"/>
    <property type="molecule type" value="Genomic_DNA"/>
</dbReference>
<protein>
    <recommendedName>
        <fullName evidence="1">ATPase AAA-type core domain-containing protein</fullName>
    </recommendedName>
</protein>
<proteinExistence type="predicted"/>
<dbReference type="GO" id="GO:0016887">
    <property type="term" value="F:ATP hydrolysis activity"/>
    <property type="evidence" value="ECO:0007669"/>
    <property type="project" value="InterPro"/>
</dbReference>
<dbReference type="InterPro" id="IPR003959">
    <property type="entry name" value="ATPase_AAA_core"/>
</dbReference>
<dbReference type="InterPro" id="IPR027417">
    <property type="entry name" value="P-loop_NTPase"/>
</dbReference>
<dbReference type="Gene3D" id="3.40.50.300">
    <property type="entry name" value="P-loop containing nucleotide triphosphate hydrolases"/>
    <property type="match status" value="1"/>
</dbReference>
<evidence type="ECO:0000259" key="1">
    <source>
        <dbReference type="Pfam" id="PF00004"/>
    </source>
</evidence>
<reference evidence="2" key="1">
    <citation type="submission" date="2018-05" db="EMBL/GenBank/DDBJ databases">
        <authorList>
            <person name="Lanie J.A."/>
            <person name="Ng W.-L."/>
            <person name="Kazmierczak K.M."/>
            <person name="Andrzejewski T.M."/>
            <person name="Davidsen T.M."/>
            <person name="Wayne K.J."/>
            <person name="Tettelin H."/>
            <person name="Glass J.I."/>
            <person name="Rusch D."/>
            <person name="Podicherti R."/>
            <person name="Tsui H.-C.T."/>
            <person name="Winkler M.E."/>
        </authorList>
    </citation>
    <scope>NUCLEOTIDE SEQUENCE</scope>
</reference>
<gene>
    <name evidence="2" type="ORF">METZ01_LOCUS107848</name>
</gene>